<proteinExistence type="predicted"/>
<gene>
    <name evidence="1" type="ORF">EVAR_47490_1</name>
</gene>
<dbReference type="EMBL" id="BGZK01000945">
    <property type="protein sequence ID" value="GBP65990.1"/>
    <property type="molecule type" value="Genomic_DNA"/>
</dbReference>
<protein>
    <submittedName>
        <fullName evidence="1">Uncharacterized protein</fullName>
    </submittedName>
</protein>
<dbReference type="Gene3D" id="3.40.50.300">
    <property type="entry name" value="P-loop containing nucleotide triphosphate hydrolases"/>
    <property type="match status" value="1"/>
</dbReference>
<evidence type="ECO:0000313" key="1">
    <source>
        <dbReference type="EMBL" id="GBP65990.1"/>
    </source>
</evidence>
<dbReference type="AlphaFoldDB" id="A0A4C1XS42"/>
<dbReference type="InterPro" id="IPR027417">
    <property type="entry name" value="P-loop_NTPase"/>
</dbReference>
<accession>A0A4C1XS42</accession>
<reference evidence="1 2" key="1">
    <citation type="journal article" date="2019" name="Commun. Biol.">
        <title>The bagworm genome reveals a unique fibroin gene that provides high tensile strength.</title>
        <authorList>
            <person name="Kono N."/>
            <person name="Nakamura H."/>
            <person name="Ohtoshi R."/>
            <person name="Tomita M."/>
            <person name="Numata K."/>
            <person name="Arakawa K."/>
        </authorList>
    </citation>
    <scope>NUCLEOTIDE SEQUENCE [LARGE SCALE GENOMIC DNA]</scope>
</reference>
<evidence type="ECO:0000313" key="2">
    <source>
        <dbReference type="Proteomes" id="UP000299102"/>
    </source>
</evidence>
<dbReference type="OrthoDB" id="9995375at2759"/>
<feature type="non-terminal residue" evidence="1">
    <location>
        <position position="126"/>
    </location>
</feature>
<comment type="caution">
    <text evidence="1">The sequence shown here is derived from an EMBL/GenBank/DDBJ whole genome shotgun (WGS) entry which is preliminary data.</text>
</comment>
<dbReference type="Proteomes" id="UP000299102">
    <property type="component" value="Unassembled WGS sequence"/>
</dbReference>
<sequence>MNLFPGRVLGKCRVQPEPVARSLTHRLCMWCNRYKETSKKSLLADWEPTQAANNGHKGTALTYRNSMDEIYALNEGFGKGEGIRVLNIHKAQSLTSEGTVILRITAKQKLYDSVSHAVVAVTRHTV</sequence>
<keyword evidence="2" id="KW-1185">Reference proteome</keyword>
<organism evidence="1 2">
    <name type="scientific">Eumeta variegata</name>
    <name type="common">Bagworm moth</name>
    <name type="synonym">Eumeta japonica</name>
    <dbReference type="NCBI Taxonomy" id="151549"/>
    <lineage>
        <taxon>Eukaryota</taxon>
        <taxon>Metazoa</taxon>
        <taxon>Ecdysozoa</taxon>
        <taxon>Arthropoda</taxon>
        <taxon>Hexapoda</taxon>
        <taxon>Insecta</taxon>
        <taxon>Pterygota</taxon>
        <taxon>Neoptera</taxon>
        <taxon>Endopterygota</taxon>
        <taxon>Lepidoptera</taxon>
        <taxon>Glossata</taxon>
        <taxon>Ditrysia</taxon>
        <taxon>Tineoidea</taxon>
        <taxon>Psychidae</taxon>
        <taxon>Oiketicinae</taxon>
        <taxon>Eumeta</taxon>
    </lineage>
</organism>
<name>A0A4C1XS42_EUMVA</name>